<dbReference type="RefSeq" id="WP_307154221.1">
    <property type="nucleotide sequence ID" value="NZ_JAUSUK010000002.1"/>
</dbReference>
<evidence type="ECO:0000313" key="1">
    <source>
        <dbReference type="EMBL" id="MDQ0325983.1"/>
    </source>
</evidence>
<evidence type="ECO:0000313" key="2">
    <source>
        <dbReference type="Proteomes" id="UP001230253"/>
    </source>
</evidence>
<proteinExistence type="predicted"/>
<keyword evidence="2" id="KW-1185">Reference proteome</keyword>
<sequence>MAINILLQRGSLATLDARPIKGQADGYYVSVGKNASLRFRWNDPYIENAEFVCGDIK</sequence>
<gene>
    <name evidence="1" type="ORF">J2R99_001852</name>
</gene>
<dbReference type="Proteomes" id="UP001230253">
    <property type="component" value="Unassembled WGS sequence"/>
</dbReference>
<reference evidence="1 2" key="1">
    <citation type="submission" date="2023-07" db="EMBL/GenBank/DDBJ databases">
        <title>Genomic Encyclopedia of Type Strains, Phase IV (KMG-IV): sequencing the most valuable type-strain genomes for metagenomic binning, comparative biology and taxonomic classification.</title>
        <authorList>
            <person name="Goeker M."/>
        </authorList>
    </citation>
    <scope>NUCLEOTIDE SEQUENCE [LARGE SCALE GENOMIC DNA]</scope>
    <source>
        <strain evidence="1 2">DSM 11549</strain>
    </source>
</reference>
<comment type="caution">
    <text evidence="1">The sequence shown here is derived from an EMBL/GenBank/DDBJ whole genome shotgun (WGS) entry which is preliminary data.</text>
</comment>
<accession>A0ABU0C632</accession>
<name>A0ABU0C632_9BRAD</name>
<organism evidence="1 2">
    <name type="scientific">Rhodopseudomonas julia</name>
    <dbReference type="NCBI Taxonomy" id="200617"/>
    <lineage>
        <taxon>Bacteria</taxon>
        <taxon>Pseudomonadati</taxon>
        <taxon>Pseudomonadota</taxon>
        <taxon>Alphaproteobacteria</taxon>
        <taxon>Hyphomicrobiales</taxon>
        <taxon>Nitrobacteraceae</taxon>
        <taxon>Rhodopseudomonas</taxon>
    </lineage>
</organism>
<dbReference type="EMBL" id="JAUSUK010000002">
    <property type="protein sequence ID" value="MDQ0325983.1"/>
    <property type="molecule type" value="Genomic_DNA"/>
</dbReference>
<protein>
    <submittedName>
        <fullName evidence="1">Uncharacterized protein</fullName>
    </submittedName>
</protein>